<comment type="similarity">
    <text evidence="1 2">Belongs to the UPF0145 family.</text>
</comment>
<accession>A0ABT8Z1K8</accession>
<organism evidence="3 4">
    <name type="scientific">Brachyspira innocens</name>
    <dbReference type="NCBI Taxonomy" id="13264"/>
    <lineage>
        <taxon>Bacteria</taxon>
        <taxon>Pseudomonadati</taxon>
        <taxon>Spirochaetota</taxon>
        <taxon>Spirochaetia</taxon>
        <taxon>Brachyspirales</taxon>
        <taxon>Brachyspiraceae</taxon>
        <taxon>Brachyspira</taxon>
    </lineage>
</organism>
<dbReference type="HAMAP" id="MF_00338">
    <property type="entry name" value="UPF0145"/>
    <property type="match status" value="1"/>
</dbReference>
<dbReference type="InterPro" id="IPR002765">
    <property type="entry name" value="UPF0145_YbjQ-like"/>
</dbReference>
<dbReference type="Proteomes" id="UP001175147">
    <property type="component" value="Unassembled WGS sequence"/>
</dbReference>
<dbReference type="EMBL" id="JAUPBM010000272">
    <property type="protein sequence ID" value="MDO7021690.1"/>
    <property type="molecule type" value="Genomic_DNA"/>
</dbReference>
<dbReference type="SUPFAM" id="SSF117782">
    <property type="entry name" value="YbjQ-like"/>
    <property type="match status" value="1"/>
</dbReference>
<dbReference type="Gene3D" id="3.30.110.70">
    <property type="entry name" value="Hypothetical protein apc22750. Chain B"/>
    <property type="match status" value="1"/>
</dbReference>
<evidence type="ECO:0000256" key="1">
    <source>
        <dbReference type="ARBA" id="ARBA00010751"/>
    </source>
</evidence>
<proteinExistence type="inferred from homology"/>
<evidence type="ECO:0000313" key="4">
    <source>
        <dbReference type="Proteomes" id="UP001175147"/>
    </source>
</evidence>
<evidence type="ECO:0000313" key="3">
    <source>
        <dbReference type="EMBL" id="MDO7021690.1"/>
    </source>
</evidence>
<evidence type="ECO:0000256" key="2">
    <source>
        <dbReference type="HAMAP-Rule" id="MF_00338"/>
    </source>
</evidence>
<dbReference type="PANTHER" id="PTHR34068:SF2">
    <property type="entry name" value="UPF0145 PROTEIN SCO3412"/>
    <property type="match status" value="1"/>
</dbReference>
<dbReference type="InterPro" id="IPR035439">
    <property type="entry name" value="UPF0145_dom_sf"/>
</dbReference>
<gene>
    <name evidence="3" type="ORF">Q5M86_13010</name>
</gene>
<dbReference type="Pfam" id="PF01906">
    <property type="entry name" value="YbjQ_1"/>
    <property type="match status" value="1"/>
</dbReference>
<dbReference type="RefSeq" id="WP_020005520.1">
    <property type="nucleotide sequence ID" value="NZ_JAUPBL010000057.1"/>
</dbReference>
<keyword evidence="4" id="KW-1185">Reference proteome</keyword>
<protein>
    <recommendedName>
        <fullName evidence="2">UPF0145 protein Q5M86_13010</fullName>
    </recommendedName>
</protein>
<name>A0ABT8Z1K8_9SPIR</name>
<dbReference type="PANTHER" id="PTHR34068">
    <property type="entry name" value="UPF0145 PROTEIN YBJQ"/>
    <property type="match status" value="1"/>
</dbReference>
<reference evidence="3" key="1">
    <citation type="submission" date="2023-07" db="EMBL/GenBank/DDBJ databases">
        <title>Mucosal microbiota of week-old chicken and adult hens.</title>
        <authorList>
            <person name="Volf J."/>
            <person name="Karasova D."/>
            <person name="Crhanova M."/>
            <person name="Faldynova M."/>
            <person name="Prikrylova H."/>
            <person name="Zeman M."/>
            <person name="Babak V."/>
            <person name="Rajova J."/>
            <person name="Rychlik I."/>
        </authorList>
    </citation>
    <scope>NUCLEOTIDE SEQUENCE</scope>
    <source>
        <strain evidence="3">ET902</strain>
    </source>
</reference>
<sequence length="108" mass="11609">MSSDIKMFSVNYLPSNYNYEPLGLVKGNVSLAKHVGKDLLAGLKNIVGGEVESYTEMLNEAREIATKRMIEEAKKLGANAVIGIKYSSSSVLPGTVEVVAYGTAINLK</sequence>
<comment type="caution">
    <text evidence="3">The sequence shown here is derived from an EMBL/GenBank/DDBJ whole genome shotgun (WGS) entry which is preliminary data.</text>
</comment>